<organism evidence="1 2">
    <name type="scientific">Cichorium intybus</name>
    <name type="common">Chicory</name>
    <dbReference type="NCBI Taxonomy" id="13427"/>
    <lineage>
        <taxon>Eukaryota</taxon>
        <taxon>Viridiplantae</taxon>
        <taxon>Streptophyta</taxon>
        <taxon>Embryophyta</taxon>
        <taxon>Tracheophyta</taxon>
        <taxon>Spermatophyta</taxon>
        <taxon>Magnoliopsida</taxon>
        <taxon>eudicotyledons</taxon>
        <taxon>Gunneridae</taxon>
        <taxon>Pentapetalae</taxon>
        <taxon>asterids</taxon>
        <taxon>campanulids</taxon>
        <taxon>Asterales</taxon>
        <taxon>Asteraceae</taxon>
        <taxon>Cichorioideae</taxon>
        <taxon>Cichorieae</taxon>
        <taxon>Cichoriinae</taxon>
        <taxon>Cichorium</taxon>
    </lineage>
</organism>
<dbReference type="Proteomes" id="UP001055811">
    <property type="component" value="Linkage Group LG02"/>
</dbReference>
<accession>A0ACB9GBF3</accession>
<evidence type="ECO:0000313" key="2">
    <source>
        <dbReference type="Proteomes" id="UP001055811"/>
    </source>
</evidence>
<gene>
    <name evidence="1" type="ORF">L2E82_10387</name>
</gene>
<reference evidence="1 2" key="2">
    <citation type="journal article" date="2022" name="Mol. Ecol. Resour.">
        <title>The genomes of chicory, endive, great burdock and yacon provide insights into Asteraceae paleo-polyploidization history and plant inulin production.</title>
        <authorList>
            <person name="Fan W."/>
            <person name="Wang S."/>
            <person name="Wang H."/>
            <person name="Wang A."/>
            <person name="Jiang F."/>
            <person name="Liu H."/>
            <person name="Zhao H."/>
            <person name="Xu D."/>
            <person name="Zhang Y."/>
        </authorList>
    </citation>
    <scope>NUCLEOTIDE SEQUENCE [LARGE SCALE GENOMIC DNA]</scope>
    <source>
        <strain evidence="2">cv. Punajuju</strain>
        <tissue evidence="1">Leaves</tissue>
    </source>
</reference>
<sequence>MVISSCTICRDIVSSEAEIDMKTNAVLDSNTRMGIYSMDVFLKMDSLAIGGKRQVAIGGEASTVIGVECSKVVF</sequence>
<comment type="caution">
    <text evidence="1">The sequence shown here is derived from an EMBL/GenBank/DDBJ whole genome shotgun (WGS) entry which is preliminary data.</text>
</comment>
<protein>
    <submittedName>
        <fullName evidence="1">Uncharacterized protein</fullName>
    </submittedName>
</protein>
<keyword evidence="2" id="KW-1185">Reference proteome</keyword>
<dbReference type="EMBL" id="CM042010">
    <property type="protein sequence ID" value="KAI3780406.1"/>
    <property type="molecule type" value="Genomic_DNA"/>
</dbReference>
<proteinExistence type="predicted"/>
<reference evidence="2" key="1">
    <citation type="journal article" date="2022" name="Mol. Ecol. Resour.">
        <title>The genomes of chicory, endive, great burdock and yacon provide insights into Asteraceae palaeo-polyploidization history and plant inulin production.</title>
        <authorList>
            <person name="Fan W."/>
            <person name="Wang S."/>
            <person name="Wang H."/>
            <person name="Wang A."/>
            <person name="Jiang F."/>
            <person name="Liu H."/>
            <person name="Zhao H."/>
            <person name="Xu D."/>
            <person name="Zhang Y."/>
        </authorList>
    </citation>
    <scope>NUCLEOTIDE SEQUENCE [LARGE SCALE GENOMIC DNA]</scope>
    <source>
        <strain evidence="2">cv. Punajuju</strain>
    </source>
</reference>
<evidence type="ECO:0000313" key="1">
    <source>
        <dbReference type="EMBL" id="KAI3780406.1"/>
    </source>
</evidence>
<name>A0ACB9GBF3_CICIN</name>